<keyword evidence="2" id="KW-0963">Cytoplasm</keyword>
<keyword evidence="7" id="KW-0159">Chromosome partition</keyword>
<dbReference type="GeneID" id="115878735"/>
<keyword evidence="4 15" id="KW-0493">Microtubule</keyword>
<evidence type="ECO:0000256" key="11">
    <source>
        <dbReference type="ARBA" id="ARBA00023212"/>
    </source>
</evidence>
<feature type="binding site" evidence="14">
    <location>
        <begin position="292"/>
        <end position="299"/>
    </location>
    <ligand>
        <name>ATP</name>
        <dbReference type="ChEBI" id="CHEBI:30616"/>
    </ligand>
</feature>
<keyword evidence="11" id="KW-0206">Cytoskeleton</keyword>
<evidence type="ECO:0000256" key="15">
    <source>
        <dbReference type="RuleBase" id="RU000394"/>
    </source>
</evidence>
<dbReference type="GO" id="GO:0007059">
    <property type="term" value="P:chromosome segregation"/>
    <property type="evidence" value="ECO:0007669"/>
    <property type="project" value="UniProtKB-KW"/>
</dbReference>
<dbReference type="GO" id="GO:0003777">
    <property type="term" value="F:microtubule motor activity"/>
    <property type="evidence" value="ECO:0007669"/>
    <property type="project" value="InterPro"/>
</dbReference>
<keyword evidence="3" id="KW-0132">Cell division</keyword>
<organism evidence="18 19">
    <name type="scientific">Sitophilus oryzae</name>
    <name type="common">Rice weevil</name>
    <name type="synonym">Curculio oryzae</name>
    <dbReference type="NCBI Taxonomy" id="7048"/>
    <lineage>
        <taxon>Eukaryota</taxon>
        <taxon>Metazoa</taxon>
        <taxon>Ecdysozoa</taxon>
        <taxon>Arthropoda</taxon>
        <taxon>Hexapoda</taxon>
        <taxon>Insecta</taxon>
        <taxon>Pterygota</taxon>
        <taxon>Neoptera</taxon>
        <taxon>Endopterygota</taxon>
        <taxon>Coleoptera</taxon>
        <taxon>Polyphaga</taxon>
        <taxon>Cucujiformia</taxon>
        <taxon>Curculionidae</taxon>
        <taxon>Dryophthorinae</taxon>
        <taxon>Sitophilus</taxon>
    </lineage>
</organism>
<dbReference type="InterPro" id="IPR054473">
    <property type="entry name" value="KIF2A-like_N"/>
</dbReference>
<keyword evidence="8 14" id="KW-0067">ATP-binding</keyword>
<keyword evidence="18" id="KW-1185">Reference proteome</keyword>
<dbReference type="Proteomes" id="UP000504635">
    <property type="component" value="Unplaced"/>
</dbReference>
<reference evidence="19" key="1">
    <citation type="submission" date="2025-08" db="UniProtKB">
        <authorList>
            <consortium name="RefSeq"/>
        </authorList>
    </citation>
    <scope>IDENTIFICATION</scope>
    <source>
        <tissue evidence="19">Gonads</tissue>
    </source>
</reference>
<dbReference type="OrthoDB" id="3176171at2759"/>
<dbReference type="GO" id="GO:0007019">
    <property type="term" value="P:microtubule depolymerization"/>
    <property type="evidence" value="ECO:0007669"/>
    <property type="project" value="TreeGrafter"/>
</dbReference>
<dbReference type="InterPro" id="IPR027640">
    <property type="entry name" value="Kinesin-like_fam"/>
</dbReference>
<evidence type="ECO:0000256" key="14">
    <source>
        <dbReference type="PROSITE-ProRule" id="PRU00283"/>
    </source>
</evidence>
<accession>A0A6J2XJU0</accession>
<feature type="region of interest" description="Disordered" evidence="16">
    <location>
        <begin position="67"/>
        <end position="89"/>
    </location>
</feature>
<dbReference type="GO" id="GO:0008017">
    <property type="term" value="F:microtubule binding"/>
    <property type="evidence" value="ECO:0007669"/>
    <property type="project" value="InterPro"/>
</dbReference>
<dbReference type="GO" id="GO:0005828">
    <property type="term" value="C:kinetochore microtubule"/>
    <property type="evidence" value="ECO:0007669"/>
    <property type="project" value="UniProtKB-ARBA"/>
</dbReference>
<evidence type="ECO:0000256" key="13">
    <source>
        <dbReference type="ARBA" id="ARBA00061030"/>
    </source>
</evidence>
<name>A0A6J2XJU0_SITOR</name>
<evidence type="ECO:0000313" key="18">
    <source>
        <dbReference type="Proteomes" id="UP000504635"/>
    </source>
</evidence>
<evidence type="ECO:0000313" key="19">
    <source>
        <dbReference type="RefSeq" id="XP_030751180.1"/>
    </source>
</evidence>
<evidence type="ECO:0000259" key="17">
    <source>
        <dbReference type="PROSITE" id="PS50067"/>
    </source>
</evidence>
<dbReference type="Pfam" id="PF22923">
    <property type="entry name" value="KIF2A-like_1st"/>
    <property type="match status" value="1"/>
</dbReference>
<dbReference type="GO" id="GO:0000922">
    <property type="term" value="C:spindle pole"/>
    <property type="evidence" value="ECO:0007669"/>
    <property type="project" value="UniProtKB-SubCell"/>
</dbReference>
<keyword evidence="5 14" id="KW-0547">Nucleotide-binding</keyword>
<evidence type="ECO:0000256" key="4">
    <source>
        <dbReference type="ARBA" id="ARBA00022701"/>
    </source>
</evidence>
<keyword evidence="10 14" id="KW-0505">Motor protein</keyword>
<dbReference type="SMART" id="SM00129">
    <property type="entry name" value="KISc"/>
    <property type="match status" value="1"/>
</dbReference>
<dbReference type="PANTHER" id="PTHR47971">
    <property type="entry name" value="KINESIN-RELATED PROTEIN 6"/>
    <property type="match status" value="1"/>
</dbReference>
<dbReference type="PROSITE" id="PS00411">
    <property type="entry name" value="KINESIN_MOTOR_1"/>
    <property type="match status" value="1"/>
</dbReference>
<dbReference type="KEGG" id="soy:115878735"/>
<dbReference type="PROSITE" id="PS50067">
    <property type="entry name" value="KINESIN_MOTOR_2"/>
    <property type="match status" value="1"/>
</dbReference>
<dbReference type="Gene3D" id="3.40.850.10">
    <property type="entry name" value="Kinesin motor domain"/>
    <property type="match status" value="1"/>
</dbReference>
<sequence length="618" mass="70587">MTKILSIGDSITIKRTNGALQEAIVSDIDYDLQCIKVEWYENDDTKGKEIHFVNVQSLNPQYLFEPPSSTSQIGLNQSETNVEKNRSQARRTKATNCDSLKDYGMLNVEGRSIAGARTTRSAVESNCKQKNSVTLQRINKLERERLERRTKQAKMKAERHDIMKKTQDNPYWKVTQMIGDFRDRIDTTNKHFLGHDTPSDHLITVAVRKRPINDSEIKKNEIDIITVPNKHQIIVHEPKHKVDLTKYLENHTFKFDCTLNEFCSNETVYKFTAQPLVKCIFEGGYATCFAYGQTGSGKTYTMSGDTEYSEPGIYTLTAKDIFKNIQSNKYRHCNFMVSCSFFEIYVKKVYDLLNLKEPLKILEDGQQQVQIVGLTEQVVYSVDDVLELIYEGNKTRTFGHTSANTQSSRSHAIFQFYLRTQNTTNIHGKFSLIDLAGNERGADTFSASKTTRLESAEINQSLLSLKECIRALGRKDGHLPFRGSKLTQVLRDSFVGTNSKTCMIAMISPGIGSCENTLNTLRYANRVKELSDHNSSKDKYYCERASSSESRLLTVDKKKKDEHMEKQNRDMIRVFQKYKKEAELLLDSSYMEVGSYYCNLNTVLTDAIASLIKIKDSI</sequence>
<evidence type="ECO:0000256" key="6">
    <source>
        <dbReference type="ARBA" id="ARBA00022776"/>
    </source>
</evidence>
<keyword evidence="9" id="KW-0175">Coiled coil</keyword>
<evidence type="ECO:0000256" key="10">
    <source>
        <dbReference type="ARBA" id="ARBA00023175"/>
    </source>
</evidence>
<dbReference type="CDD" id="cd01367">
    <property type="entry name" value="KISc_KIF2_like"/>
    <property type="match status" value="1"/>
</dbReference>
<dbReference type="GO" id="GO:0007018">
    <property type="term" value="P:microtubule-based movement"/>
    <property type="evidence" value="ECO:0007669"/>
    <property type="project" value="InterPro"/>
</dbReference>
<evidence type="ECO:0000256" key="8">
    <source>
        <dbReference type="ARBA" id="ARBA00022840"/>
    </source>
</evidence>
<evidence type="ECO:0000256" key="12">
    <source>
        <dbReference type="ARBA" id="ARBA00023306"/>
    </source>
</evidence>
<evidence type="ECO:0000256" key="2">
    <source>
        <dbReference type="ARBA" id="ARBA00022490"/>
    </source>
</evidence>
<comment type="similarity">
    <text evidence="13">Belongs to the TRAFAC class myosin-kinesin ATPase superfamily. Kinesin family. KIN-13 subfamily.</text>
</comment>
<dbReference type="FunFam" id="3.40.850.10:FF:000012">
    <property type="entry name" value="Kinesin-like protein"/>
    <property type="match status" value="1"/>
</dbReference>
<dbReference type="InterPro" id="IPR027417">
    <property type="entry name" value="P-loop_NTPase"/>
</dbReference>
<dbReference type="PANTHER" id="PTHR47971:SF8">
    <property type="entry name" value="KINESIN-LIKE PROTEIN"/>
    <property type="match status" value="1"/>
</dbReference>
<proteinExistence type="inferred from homology"/>
<keyword evidence="6" id="KW-0498">Mitosis</keyword>
<evidence type="ECO:0000256" key="16">
    <source>
        <dbReference type="SAM" id="MobiDB-lite"/>
    </source>
</evidence>
<protein>
    <recommendedName>
        <fullName evidence="15">Kinesin-like protein</fullName>
    </recommendedName>
</protein>
<dbReference type="InParanoid" id="A0A6J2XJU0"/>
<dbReference type="RefSeq" id="XP_030751180.1">
    <property type="nucleotide sequence ID" value="XM_030895320.1"/>
</dbReference>
<gene>
    <name evidence="19" type="primary">LOC115878735</name>
</gene>
<evidence type="ECO:0000256" key="1">
    <source>
        <dbReference type="ARBA" id="ARBA00004647"/>
    </source>
</evidence>
<dbReference type="InterPro" id="IPR019821">
    <property type="entry name" value="Kinesin_motor_CS"/>
</dbReference>
<dbReference type="SUPFAM" id="SSF52540">
    <property type="entry name" value="P-loop containing nucleoside triphosphate hydrolases"/>
    <property type="match status" value="1"/>
</dbReference>
<feature type="compositionally biased region" description="Polar residues" evidence="16">
    <location>
        <begin position="67"/>
        <end position="80"/>
    </location>
</feature>
<keyword evidence="12" id="KW-0131">Cell cycle</keyword>
<dbReference type="Pfam" id="PF00225">
    <property type="entry name" value="Kinesin"/>
    <property type="match status" value="1"/>
</dbReference>
<dbReference type="PRINTS" id="PR00380">
    <property type="entry name" value="KINESINHEAVY"/>
</dbReference>
<evidence type="ECO:0000256" key="7">
    <source>
        <dbReference type="ARBA" id="ARBA00022829"/>
    </source>
</evidence>
<evidence type="ECO:0000256" key="9">
    <source>
        <dbReference type="ARBA" id="ARBA00023054"/>
    </source>
</evidence>
<evidence type="ECO:0000256" key="5">
    <source>
        <dbReference type="ARBA" id="ARBA00022741"/>
    </source>
</evidence>
<feature type="domain" description="Kinesin motor" evidence="17">
    <location>
        <begin position="202"/>
        <end position="530"/>
    </location>
</feature>
<comment type="subcellular location">
    <subcellularLocation>
        <location evidence="1">Cytoplasm</location>
        <location evidence="1">Cytoskeleton</location>
        <location evidence="1">Spindle pole</location>
    </subcellularLocation>
</comment>
<dbReference type="GO" id="GO:0005524">
    <property type="term" value="F:ATP binding"/>
    <property type="evidence" value="ECO:0007669"/>
    <property type="project" value="UniProtKB-UniRule"/>
</dbReference>
<dbReference type="InterPro" id="IPR001752">
    <property type="entry name" value="Kinesin_motor_dom"/>
</dbReference>
<evidence type="ECO:0000256" key="3">
    <source>
        <dbReference type="ARBA" id="ARBA00022618"/>
    </source>
</evidence>
<dbReference type="AlphaFoldDB" id="A0A6J2XJU0"/>
<dbReference type="InterPro" id="IPR036961">
    <property type="entry name" value="Kinesin_motor_dom_sf"/>
</dbReference>
<dbReference type="GO" id="GO:0051301">
    <property type="term" value="P:cell division"/>
    <property type="evidence" value="ECO:0007669"/>
    <property type="project" value="UniProtKB-KW"/>
</dbReference>